<evidence type="ECO:0000313" key="1">
    <source>
        <dbReference type="EMBL" id="PKC08598.1"/>
    </source>
</evidence>
<dbReference type="VEuPathDB" id="FungiDB:FUN_011513"/>
<dbReference type="AlphaFoldDB" id="A0A2N0PP40"/>
<organism evidence="1 4">
    <name type="scientific">Rhizophagus irregularis</name>
    <dbReference type="NCBI Taxonomy" id="588596"/>
    <lineage>
        <taxon>Eukaryota</taxon>
        <taxon>Fungi</taxon>
        <taxon>Fungi incertae sedis</taxon>
        <taxon>Mucoromycota</taxon>
        <taxon>Glomeromycotina</taxon>
        <taxon>Glomeromycetes</taxon>
        <taxon>Glomerales</taxon>
        <taxon>Glomeraceae</taxon>
        <taxon>Rhizophagus</taxon>
    </lineage>
</organism>
<comment type="caution">
    <text evidence="1">The sequence shown here is derived from an EMBL/GenBank/DDBJ whole genome shotgun (WGS) entry which is preliminary data.</text>
</comment>
<evidence type="ECO:0000313" key="2">
    <source>
        <dbReference type="EMBL" id="PKC70735.1"/>
    </source>
</evidence>
<proteinExistence type="predicted"/>
<reference evidence="1 4" key="2">
    <citation type="submission" date="2017-09" db="EMBL/GenBank/DDBJ databases">
        <title>Extensive intraspecific genome diversity in a model arbuscular mycorrhizal fungus.</title>
        <authorList>
            <person name="Chen E.C."/>
            <person name="Morin E."/>
            <person name="Beaudet D."/>
            <person name="Noel J."/>
            <person name="Ndikumana S."/>
            <person name="Charron P."/>
            <person name="St-Onge C."/>
            <person name="Giorgi J."/>
            <person name="Grigoriev I.V."/>
            <person name="Roux C."/>
            <person name="Martin F.M."/>
            <person name="Corradi N."/>
        </authorList>
    </citation>
    <scope>NUCLEOTIDE SEQUENCE [LARGE SCALE GENOMIC DNA]</scope>
    <source>
        <strain evidence="1 4">A5</strain>
    </source>
</reference>
<evidence type="ECO:0000313" key="3">
    <source>
        <dbReference type="Proteomes" id="UP000232688"/>
    </source>
</evidence>
<dbReference type="EMBL" id="LLXH01000205">
    <property type="protein sequence ID" value="PKC70735.1"/>
    <property type="molecule type" value="Genomic_DNA"/>
</dbReference>
<dbReference type="VEuPathDB" id="FungiDB:RhiirFUN_012817"/>
<gene>
    <name evidence="2" type="ORF">RhiirA1_454398</name>
    <name evidence="1" type="ORF">RhiirA5_399202</name>
</gene>
<dbReference type="VEuPathDB" id="FungiDB:RhiirA1_454398"/>
<name>A0A2N0PP40_9GLOM</name>
<reference evidence="2 3" key="4">
    <citation type="submission" date="2017-10" db="EMBL/GenBank/DDBJ databases">
        <title>Genome analyses suggest a sexual origin of heterokaryosis in a supposedly ancient asexual fungus.</title>
        <authorList>
            <person name="Corradi N."/>
            <person name="Sedzielewska K."/>
            <person name="Noel J."/>
            <person name="Charron P."/>
            <person name="Farinelli L."/>
            <person name="Marton T."/>
            <person name="Kruger M."/>
            <person name="Pelin A."/>
            <person name="Brachmann A."/>
            <person name="Corradi N."/>
        </authorList>
    </citation>
    <scope>NUCLEOTIDE SEQUENCE [LARGE SCALE GENOMIC DNA]</scope>
    <source>
        <strain evidence="2 3">A1</strain>
    </source>
</reference>
<evidence type="ECO:0000313" key="4">
    <source>
        <dbReference type="Proteomes" id="UP000232722"/>
    </source>
</evidence>
<accession>A0A2N0PP40</accession>
<dbReference type="EMBL" id="LLXJ01000531">
    <property type="protein sequence ID" value="PKC08598.1"/>
    <property type="molecule type" value="Genomic_DNA"/>
</dbReference>
<dbReference type="Proteomes" id="UP000232688">
    <property type="component" value="Unassembled WGS sequence"/>
</dbReference>
<dbReference type="Proteomes" id="UP000232722">
    <property type="component" value="Unassembled WGS sequence"/>
</dbReference>
<sequence>MQNFEDPIINSTSFTNTSFIPQLDTTLNVSSYVNDARDIPVAFDNHMSQVSTMIPPLTTSPNENQAHNLQAVAPNNALLPMQYYQQVPHPYSLAHSQEIVNEHSFFYTPHNDYQLYHIICKEISASQLISNTENNLMNDYDQPNNIFVFHHEPPEIKKIYQITCEMVSHTFLFQFLNRTNYNIQFFKYEHQQEFSRRHREYLKVHLKNDLIHFLKPKIICEHNYNEQKRFIQDYRTYESMINSNTYVPNNHSHQQYYTNTPLPFSQQNDNNFQIVNSQNNGNQDNFNLRSYY</sequence>
<reference evidence="2 3" key="3">
    <citation type="submission" date="2017-10" db="EMBL/GenBank/DDBJ databases">
        <title>Extensive intraspecific genome diversity in a model arbuscular mycorrhizal fungus.</title>
        <authorList>
            <person name="Chen E.C.H."/>
            <person name="Morin E."/>
            <person name="Baudet D."/>
            <person name="Noel J."/>
            <person name="Ndikumana S."/>
            <person name="Charron P."/>
            <person name="St-Onge C."/>
            <person name="Giorgi J."/>
            <person name="Grigoriev I.V."/>
            <person name="Roux C."/>
            <person name="Martin F.M."/>
            <person name="Corradi N."/>
        </authorList>
    </citation>
    <scope>NUCLEOTIDE SEQUENCE [LARGE SCALE GENOMIC DNA]</scope>
    <source>
        <strain evidence="2 3">A1</strain>
    </source>
</reference>
<reference evidence="1 4" key="1">
    <citation type="submission" date="2016-04" db="EMBL/GenBank/DDBJ databases">
        <title>Genome analyses suggest a sexual origin of heterokaryosis in a supposedly ancient asexual fungus.</title>
        <authorList>
            <person name="Ropars J."/>
            <person name="Sedzielewska K."/>
            <person name="Noel J."/>
            <person name="Charron P."/>
            <person name="Farinelli L."/>
            <person name="Marton T."/>
            <person name="Kruger M."/>
            <person name="Pelin A."/>
            <person name="Brachmann A."/>
            <person name="Corradi N."/>
        </authorList>
    </citation>
    <scope>NUCLEOTIDE SEQUENCE [LARGE SCALE GENOMIC DNA]</scope>
    <source>
        <strain evidence="1 4">A5</strain>
    </source>
</reference>
<protein>
    <submittedName>
        <fullName evidence="1">Uncharacterized protein</fullName>
    </submittedName>
</protein>